<reference evidence="1 2" key="1">
    <citation type="submission" date="2020-12" db="EMBL/GenBank/DDBJ databases">
        <title>FDA dAtabase for Regulatory Grade micrObial Sequences (FDA-ARGOS): Supporting development and validation of Infectious Disease Dx tests.</title>
        <authorList>
            <person name="Sproer C."/>
            <person name="Gronow S."/>
            <person name="Severitt S."/>
            <person name="Schroder I."/>
            <person name="Tallon L."/>
            <person name="Sadzewicz L."/>
            <person name="Zhao X."/>
            <person name="Boylan J."/>
            <person name="Ott S."/>
            <person name="Bowen H."/>
            <person name="Vavikolanu K."/>
            <person name="Mehta A."/>
            <person name="Aluvathingal J."/>
            <person name="Nadendla S."/>
            <person name="Lowell S."/>
            <person name="Myers T."/>
            <person name="Yan Y."/>
            <person name="Sichtig H."/>
        </authorList>
    </citation>
    <scope>NUCLEOTIDE SEQUENCE [LARGE SCALE GENOMIC DNA]</scope>
    <source>
        <strain evidence="1 2">FDAARGOS_909</strain>
    </source>
</reference>
<dbReference type="InterPro" id="IPR012434">
    <property type="entry name" value="DUF1631"/>
</dbReference>
<accession>A0A7T2RZT6</accession>
<dbReference type="AlphaFoldDB" id="A0A7T2RZT6"/>
<dbReference type="Pfam" id="PF07793">
    <property type="entry name" value="DUF1631"/>
    <property type="match status" value="1"/>
</dbReference>
<evidence type="ECO:0000313" key="2">
    <source>
        <dbReference type="Proteomes" id="UP000594778"/>
    </source>
</evidence>
<protein>
    <submittedName>
        <fullName evidence="1">DUF1631 domain-containing protein</fullName>
    </submittedName>
</protein>
<evidence type="ECO:0000313" key="1">
    <source>
        <dbReference type="EMBL" id="QPS06361.1"/>
    </source>
</evidence>
<sequence>MPSLPTPSNAPAGTQSSLGQQARLHWVRGLCKGLPGVARQLLAQMEQQAQAVGTAREMQERREAWSSYRQHQAAWLNACMQALQGSLQPAKAAAAAAPVPQRGALQFELLSDDVVENKILASRMALAMGETTAPVFDTLRLRMQAIENQELPSNDILRSESVCRHLVEQWLASGLQRGDLQRVMDLLQTALAPLLVAGYQEAHLLLDGQGVTRSQDVAMRVRRTEGGHSTRAMGLGPATSHASILQATSTSQPSSAYAPTQMGGVPGAAASYPPNVALPQGQMPVGLTTLSRARHRAHEVVGQLRRLLMQPGVGVPGLVPGVGGVGGGLQQAPASAALTQALLEQRVVAQTQYQQMLAQGLTTLHIDVSPAAIGQLVGQVRERSAELKRKATTSGEKATIEIVALMFQAILTEDRIPPSVRVWFARLQVPVLRVALAEPEFFSNLRHPARLLIDRLGSCVMGFDASSISGSALESEIRRIVQVIEQYPETGQKVFVLVRREFEDFLARYLTQSQDKAKIVSVAQQVEQKETLAIQYTIELRHLLTDMPVREEIREFLFKTWTEVLALAAVRHGAKDARTMRFKQAASELVWAASAKPTRQERSRVIQTLPTLLQTLREGLALIGITGDAQSTRIKLVTDTLAEAFVSKTATIAPARIEAMAQRLAHLEQYINEDGMLDEDMPLSPENIEMILGVDTAGLNVIPSTNTPVEPVMLEWAASLEPGRWFTLDHNGARIQVQYTWRSRRKQLHLFAALDGTCHLLQLRRMASYLQSGLLSVHDEEALTVRATRDALEKIQANPERLSSP</sequence>
<dbReference type="Proteomes" id="UP000594778">
    <property type="component" value="Chromosome"/>
</dbReference>
<organism evidence="1 2">
    <name type="scientific">Delftia acidovorans</name>
    <name type="common">Pseudomonas acidovorans</name>
    <name type="synonym">Comamonas acidovorans</name>
    <dbReference type="NCBI Taxonomy" id="80866"/>
    <lineage>
        <taxon>Bacteria</taxon>
        <taxon>Pseudomonadati</taxon>
        <taxon>Pseudomonadota</taxon>
        <taxon>Betaproteobacteria</taxon>
        <taxon>Burkholderiales</taxon>
        <taxon>Comamonadaceae</taxon>
        <taxon>Delftia</taxon>
    </lineage>
</organism>
<gene>
    <name evidence="1" type="ORF">I6G66_18815</name>
</gene>
<dbReference type="RefSeq" id="WP_197954001.1">
    <property type="nucleotide sequence ID" value="NZ_CP065668.1"/>
</dbReference>
<name>A0A7T2RZT6_DELAC</name>
<proteinExistence type="predicted"/>
<dbReference type="EMBL" id="CP065668">
    <property type="protein sequence ID" value="QPS06361.1"/>
    <property type="molecule type" value="Genomic_DNA"/>
</dbReference>